<evidence type="ECO:0000256" key="1">
    <source>
        <dbReference type="SAM" id="SignalP"/>
    </source>
</evidence>
<dbReference type="InterPro" id="IPR011852">
    <property type="entry name" value="TRAP_TAXI"/>
</dbReference>
<dbReference type="Pfam" id="PF16868">
    <property type="entry name" value="NMT1_3"/>
    <property type="match status" value="1"/>
</dbReference>
<keyword evidence="1" id="KW-0732">Signal</keyword>
<gene>
    <name evidence="2" type="ORF">SD71_01410</name>
</gene>
<dbReference type="SUPFAM" id="SSF53850">
    <property type="entry name" value="Periplasmic binding protein-like II"/>
    <property type="match status" value="1"/>
</dbReference>
<dbReference type="PANTHER" id="PTHR42941">
    <property type="entry name" value="SLL1037 PROTEIN"/>
    <property type="match status" value="1"/>
</dbReference>
<keyword evidence="3" id="KW-1185">Reference proteome</keyword>
<organism evidence="2 3">
    <name type="scientific">Cohnella kolymensis</name>
    <dbReference type="NCBI Taxonomy" id="1590652"/>
    <lineage>
        <taxon>Bacteria</taxon>
        <taxon>Bacillati</taxon>
        <taxon>Bacillota</taxon>
        <taxon>Bacilli</taxon>
        <taxon>Bacillales</taxon>
        <taxon>Paenibacillaceae</taxon>
        <taxon>Cohnella</taxon>
    </lineage>
</organism>
<evidence type="ECO:0008006" key="4">
    <source>
        <dbReference type="Google" id="ProtNLM"/>
    </source>
</evidence>
<proteinExistence type="predicted"/>
<reference evidence="2 3" key="1">
    <citation type="submission" date="2014-12" db="EMBL/GenBank/DDBJ databases">
        <title>Draft genome sequence of Cohnella kolymensis strain B-2846.</title>
        <authorList>
            <person name="Karlyshev A.V."/>
            <person name="Kudryashova E.B."/>
        </authorList>
    </citation>
    <scope>NUCLEOTIDE SEQUENCE [LARGE SCALE GENOMIC DNA]</scope>
    <source>
        <strain evidence="2 3">VKM B-2846</strain>
    </source>
</reference>
<feature type="signal peptide" evidence="1">
    <location>
        <begin position="1"/>
        <end position="22"/>
    </location>
</feature>
<sequence length="338" mass="36667">MSKRKIVSIVLSFCLVAAVISACGSKQGSSGNSTLKIGTNSVGSVYYTLAVGISELLLKHAEINSSVEAVGGSDANMFAMADNDIDLAVADSPSAYNAMNTIAPFKEKVDVSLVAVGQTSFRPIVVRKNSGIKSVEDLAGKKLIGIRPALFEFELITDNLLQTYGIDKSKVNIIKTVETNETVEALRTGTVDAAIFPVSLGNALLSELMRDNVVEFLPMEEAKVDQVISSLPKSLYKSVIPKGSFPNQDQDVTTFALATYFVADSSVPEEKIYQITKTFFDNNKEFVSFHNAAKEWTLERTTKSKPIIPFHPGTIKYLKETGNWSSELQSAQDALTTK</sequence>
<feature type="chain" id="PRO_5046303514" description="C4-dicarboxylate ABC transporter substrate-binding protein" evidence="1">
    <location>
        <begin position="23"/>
        <end position="338"/>
    </location>
</feature>
<dbReference type="NCBIfam" id="TIGR02122">
    <property type="entry name" value="TRAP_TAXI"/>
    <property type="match status" value="1"/>
</dbReference>
<dbReference type="EMBL" id="JXAL01000001">
    <property type="protein sequence ID" value="KIL37360.1"/>
    <property type="molecule type" value="Genomic_DNA"/>
</dbReference>
<dbReference type="Gene3D" id="3.40.190.10">
    <property type="entry name" value="Periplasmic binding protein-like II"/>
    <property type="match status" value="2"/>
</dbReference>
<dbReference type="PROSITE" id="PS51257">
    <property type="entry name" value="PROKAR_LIPOPROTEIN"/>
    <property type="match status" value="1"/>
</dbReference>
<comment type="caution">
    <text evidence="2">The sequence shown here is derived from an EMBL/GenBank/DDBJ whole genome shotgun (WGS) entry which is preliminary data.</text>
</comment>
<dbReference type="PANTHER" id="PTHR42941:SF1">
    <property type="entry name" value="SLL1037 PROTEIN"/>
    <property type="match status" value="1"/>
</dbReference>
<evidence type="ECO:0000313" key="2">
    <source>
        <dbReference type="EMBL" id="KIL37360.1"/>
    </source>
</evidence>
<name>A0ABR5A9S3_9BACL</name>
<dbReference type="RefSeq" id="WP_041058652.1">
    <property type="nucleotide sequence ID" value="NZ_JXAL01000001.1"/>
</dbReference>
<protein>
    <recommendedName>
        <fullName evidence="4">C4-dicarboxylate ABC transporter substrate-binding protein</fullName>
    </recommendedName>
</protein>
<accession>A0ABR5A9S3</accession>
<dbReference type="Proteomes" id="UP000054526">
    <property type="component" value="Unassembled WGS sequence"/>
</dbReference>
<evidence type="ECO:0000313" key="3">
    <source>
        <dbReference type="Proteomes" id="UP000054526"/>
    </source>
</evidence>